<evidence type="ECO:0000313" key="3">
    <source>
        <dbReference type="EMBL" id="NKG20790.1"/>
    </source>
</evidence>
<feature type="domain" description="DUF1206" evidence="2">
    <location>
        <begin position="48"/>
        <end position="110"/>
    </location>
</feature>
<keyword evidence="1" id="KW-0812">Transmembrane</keyword>
<name>A0ABX1G552_9MICC</name>
<sequence>MGGCYQWLEAPVRWSTEGGKHIKKELEDVAGAAETASNSRAFVIVARAGFAVSGILHVLIGVIAIRLALGESGDAEQSGAIAQLAAQPAGLAMIWIGAAACLGLGLWQVSEMLFGYSNAPTKTRWGKKLSAAGQSIVFLAMALSFGSFGLGNRRDSGESTSDTSAQIMQAPGGAALLLAIGLGIAVTGCVFGVRGIMRSFTKTLNLPSSRPMRRGTLALGILGYTAKGITLVLVGLLFIVATLQAHPEESTGLDGALKALRAQPFGSYVLIFIGVGLGCYGIYLMAKSRLARM</sequence>
<keyword evidence="1" id="KW-0472">Membrane</keyword>
<evidence type="ECO:0000313" key="4">
    <source>
        <dbReference type="Proteomes" id="UP000746595"/>
    </source>
</evidence>
<evidence type="ECO:0000259" key="2">
    <source>
        <dbReference type="Pfam" id="PF06724"/>
    </source>
</evidence>
<feature type="domain" description="DUF1206" evidence="2">
    <location>
        <begin position="222"/>
        <end position="289"/>
    </location>
</feature>
<evidence type="ECO:0000256" key="1">
    <source>
        <dbReference type="SAM" id="Phobius"/>
    </source>
</evidence>
<organism evidence="3 4">
    <name type="scientific">Paeniglutamicibacter terrestris</name>
    <dbReference type="NCBI Taxonomy" id="2723403"/>
    <lineage>
        <taxon>Bacteria</taxon>
        <taxon>Bacillati</taxon>
        <taxon>Actinomycetota</taxon>
        <taxon>Actinomycetes</taxon>
        <taxon>Micrococcales</taxon>
        <taxon>Micrococcaceae</taxon>
        <taxon>Paeniglutamicibacter</taxon>
    </lineage>
</organism>
<feature type="domain" description="DUF1206" evidence="2">
    <location>
        <begin position="131"/>
        <end position="198"/>
    </location>
</feature>
<dbReference type="Proteomes" id="UP000746595">
    <property type="component" value="Unassembled WGS sequence"/>
</dbReference>
<protein>
    <submittedName>
        <fullName evidence="3">DUF1206 domain-containing protein</fullName>
    </submittedName>
</protein>
<feature type="transmembrane region" description="Helical" evidence="1">
    <location>
        <begin position="129"/>
        <end position="150"/>
    </location>
</feature>
<dbReference type="Pfam" id="PF06724">
    <property type="entry name" value="DUF1206"/>
    <property type="match status" value="3"/>
</dbReference>
<gene>
    <name evidence="3" type="ORF">HED64_08735</name>
</gene>
<keyword evidence="4" id="KW-1185">Reference proteome</keyword>
<dbReference type="RefSeq" id="WP_168151648.1">
    <property type="nucleotide sequence ID" value="NZ_JAAWVT010000003.1"/>
</dbReference>
<accession>A0ABX1G552</accession>
<feature type="transmembrane region" description="Helical" evidence="1">
    <location>
        <begin position="265"/>
        <end position="286"/>
    </location>
</feature>
<feature type="transmembrane region" description="Helical" evidence="1">
    <location>
        <begin position="217"/>
        <end position="245"/>
    </location>
</feature>
<dbReference type="InterPro" id="IPR009597">
    <property type="entry name" value="DUF1206"/>
</dbReference>
<proteinExistence type="predicted"/>
<reference evidence="3 4" key="1">
    <citation type="submission" date="2020-04" db="EMBL/GenBank/DDBJ databases">
        <title>Paeniglutamicibacter sp. ANT13_2, a novel actinomycete isolated from sediment in Antarctica.</title>
        <authorList>
            <person name="Sakdapetsiri C."/>
            <person name="Pinyakong O."/>
        </authorList>
    </citation>
    <scope>NUCLEOTIDE SEQUENCE [LARGE SCALE GENOMIC DNA]</scope>
    <source>
        <strain evidence="3 4">ANT13_2</strain>
    </source>
</reference>
<dbReference type="EMBL" id="JAAWVT010000003">
    <property type="protein sequence ID" value="NKG20790.1"/>
    <property type="molecule type" value="Genomic_DNA"/>
</dbReference>
<feature type="transmembrane region" description="Helical" evidence="1">
    <location>
        <begin position="170"/>
        <end position="196"/>
    </location>
</feature>
<feature type="transmembrane region" description="Helical" evidence="1">
    <location>
        <begin position="89"/>
        <end position="109"/>
    </location>
</feature>
<keyword evidence="1" id="KW-1133">Transmembrane helix</keyword>
<comment type="caution">
    <text evidence="3">The sequence shown here is derived from an EMBL/GenBank/DDBJ whole genome shotgun (WGS) entry which is preliminary data.</text>
</comment>
<feature type="transmembrane region" description="Helical" evidence="1">
    <location>
        <begin position="48"/>
        <end position="69"/>
    </location>
</feature>